<protein>
    <submittedName>
        <fullName evidence="2">Endonuclease</fullName>
    </submittedName>
</protein>
<dbReference type="SUPFAM" id="SSF52540">
    <property type="entry name" value="P-loop containing nucleoside triphosphate hydrolases"/>
    <property type="match status" value="1"/>
</dbReference>
<keyword evidence="2" id="KW-0378">Hydrolase</keyword>
<keyword evidence="2" id="KW-0540">Nuclease</keyword>
<reference evidence="2 3" key="1">
    <citation type="submission" date="2019-08" db="EMBL/GenBank/DDBJ databases">
        <title>Bacillus genomes from the desert of Cuatro Cienegas, Coahuila.</title>
        <authorList>
            <person name="Olmedo-Alvarez G."/>
        </authorList>
    </citation>
    <scope>NUCLEOTIDE SEQUENCE [LARGE SCALE GENOMIC DNA]</scope>
    <source>
        <strain evidence="2 3">CH108_3D</strain>
    </source>
</reference>
<proteinExistence type="predicted"/>
<dbReference type="InterPro" id="IPR027417">
    <property type="entry name" value="P-loop_NTPase"/>
</dbReference>
<evidence type="ECO:0000259" key="1">
    <source>
        <dbReference type="Pfam" id="PF10593"/>
    </source>
</evidence>
<feature type="domain" description="Putative endonuclease Z1" evidence="1">
    <location>
        <begin position="432"/>
        <end position="657"/>
    </location>
</feature>
<organism evidence="2 3">
    <name type="scientific">Rossellomorea marisflavi</name>
    <dbReference type="NCBI Taxonomy" id="189381"/>
    <lineage>
        <taxon>Bacteria</taxon>
        <taxon>Bacillati</taxon>
        <taxon>Bacillota</taxon>
        <taxon>Bacilli</taxon>
        <taxon>Bacillales</taxon>
        <taxon>Bacillaceae</taxon>
        <taxon>Rossellomorea</taxon>
    </lineage>
</organism>
<dbReference type="GO" id="GO:0004519">
    <property type="term" value="F:endonuclease activity"/>
    <property type="evidence" value="ECO:0007669"/>
    <property type="project" value="UniProtKB-KW"/>
</dbReference>
<evidence type="ECO:0000313" key="3">
    <source>
        <dbReference type="Proteomes" id="UP000322997"/>
    </source>
</evidence>
<dbReference type="Proteomes" id="UP000322997">
    <property type="component" value="Unassembled WGS sequence"/>
</dbReference>
<dbReference type="AlphaFoldDB" id="A0A5D4RUD4"/>
<gene>
    <name evidence="2" type="ORF">FZC83_08315</name>
</gene>
<name>A0A5D4RUD4_9BACI</name>
<dbReference type="InterPro" id="IPR018310">
    <property type="entry name" value="Put_endonuclease_Z1-dom"/>
</dbReference>
<comment type="caution">
    <text evidence="2">The sequence shown here is derived from an EMBL/GenBank/DDBJ whole genome shotgun (WGS) entry which is preliminary data.</text>
</comment>
<dbReference type="RefSeq" id="WP_148985010.1">
    <property type="nucleotide sequence ID" value="NZ_CP197480.1"/>
</dbReference>
<dbReference type="EMBL" id="VTEQ01000002">
    <property type="protein sequence ID" value="TYS54943.1"/>
    <property type="molecule type" value="Genomic_DNA"/>
</dbReference>
<sequence length="903" mass="104462">MQDTKETNPNIMYNQVKGKISGAIQENKNLQEDSIQELVNEWKSVISSTPPHILKTILGIHDESIIHNLTDDEWKYIQYELEQAFDVRITTGILVTGEDQRSRDLTWWTSKRKLEGENYYSNNYFKYMKDSLPPQVLETIDEDTDAIMNNLANPESEVFSRYGMVVGHVQSGKTSNYASLICKAADAGYRFIVVIAGGQNNLRDQTQSRLDEVFVGANYQGVANVAGFKRDKMPDSLTNEKNDFKIETARARVTTNFENMQLPILVVIKKHTKTLSHLLKWLNTHYKNQIDKAMLVIDDESDYASINTRNEDDPTVINGKIRLLLQKFKKSAYVAYTATPYANIFIDHKANNIDAGRDLFPSDFIYALDAPSNYFGAEKIFIKENKKFVVQIPESEVVYEIDENDTYPDNNYPFIIKHKKEYHQELEVLPDSLYDAIRLFIINIAIRDLRKQKKHNSMLIHISRFTDVHVQIRKLVSNYFTLVKDEIKAFGAVENPHKYSGVIKALRNTLNDRLKNVEFDFEVILGKICTIIETIEIRDVHQSAKIPLKYRDDRQTNAIVIGGLSLSRGFTLEGLSVSYFLRTTIYYDTLMQMGRWFGYRVGYEDLCRVYITEDMNEKFGFIIEATNDLISRLKDMRDENLTPADFGLSVQLHPDSLLQVTARNKSQNTEDMYLEMNLDGQIKETRWISSLPADLESNEFLLEKTISLLVDGEYKHQQDKSHIWRDVDKGIIEQFVKNYKLYSNDPLGLKSRMPIDFIKTYVKECDLKWDVVLYNGSIDDEFQVNSVKVNRQLRKVKVKKGYYEVANRQLSRANPEKIVMTEENKNLPSREMRSKLEKPLLMLHSLKLNDEKDNKKDAVGFGISFPTKKGSFNKSIKVRINSVYKKQLEEAYRDGGGADFEYE</sequence>
<dbReference type="Pfam" id="PF10593">
    <property type="entry name" value="Z1"/>
    <property type="match status" value="1"/>
</dbReference>
<keyword evidence="2" id="KW-0255">Endonuclease</keyword>
<evidence type="ECO:0000313" key="2">
    <source>
        <dbReference type="EMBL" id="TYS54943.1"/>
    </source>
</evidence>
<accession>A0A5D4RUD4</accession>